<dbReference type="Gene3D" id="3.40.47.10">
    <property type="match status" value="1"/>
</dbReference>
<evidence type="ECO:0000256" key="2">
    <source>
        <dbReference type="ARBA" id="ARBA00022679"/>
    </source>
</evidence>
<evidence type="ECO:0000259" key="4">
    <source>
        <dbReference type="Pfam" id="PF02797"/>
    </source>
</evidence>
<dbReference type="InterPro" id="IPR011141">
    <property type="entry name" value="Polyketide_synthase_type-III"/>
</dbReference>
<comment type="similarity">
    <text evidence="1">Belongs to the thiolase-like superfamily. Chalcone/stilbene synthases family.</text>
</comment>
<dbReference type="EMBL" id="JACDUR010000007">
    <property type="protein sequence ID" value="MBA2895449.1"/>
    <property type="molecule type" value="Genomic_DNA"/>
</dbReference>
<proteinExistence type="inferred from homology"/>
<keyword evidence="2" id="KW-0808">Transferase</keyword>
<protein>
    <submittedName>
        <fullName evidence="5">Putative naringenin-chalcone synthase</fullName>
    </submittedName>
</protein>
<reference evidence="5 6" key="1">
    <citation type="submission" date="2020-07" db="EMBL/GenBank/DDBJ databases">
        <title>Genomic Encyclopedia of Type Strains, Phase IV (KMG-IV): sequencing the most valuable type-strain genomes for metagenomic binning, comparative biology and taxonomic classification.</title>
        <authorList>
            <person name="Goeker M."/>
        </authorList>
    </citation>
    <scope>NUCLEOTIDE SEQUENCE [LARGE SCALE GENOMIC DNA]</scope>
    <source>
        <strain evidence="5 6">DSM 45533</strain>
    </source>
</reference>
<evidence type="ECO:0000256" key="3">
    <source>
        <dbReference type="ARBA" id="ARBA00023315"/>
    </source>
</evidence>
<dbReference type="FunFam" id="3.40.47.10:FF:000014">
    <property type="entry name" value="Chalcone synthase 1"/>
    <property type="match status" value="1"/>
</dbReference>
<dbReference type="PANTHER" id="PTHR11877">
    <property type="entry name" value="HYDROXYMETHYLGLUTARYL-COA SYNTHASE"/>
    <property type="match status" value="1"/>
</dbReference>
<organism evidence="5 6">
    <name type="scientific">Nonomuraea soli</name>
    <dbReference type="NCBI Taxonomy" id="1032476"/>
    <lineage>
        <taxon>Bacteria</taxon>
        <taxon>Bacillati</taxon>
        <taxon>Actinomycetota</taxon>
        <taxon>Actinomycetes</taxon>
        <taxon>Streptosporangiales</taxon>
        <taxon>Streptosporangiaceae</taxon>
        <taxon>Nonomuraea</taxon>
    </lineage>
</organism>
<keyword evidence="6" id="KW-1185">Reference proteome</keyword>
<evidence type="ECO:0000313" key="6">
    <source>
        <dbReference type="Proteomes" id="UP000530928"/>
    </source>
</evidence>
<sequence>MVATLAHLYPETEHVMGWEVRDGGFGVVLDGSVPDVVRTYLAGDVRALLSAHGLSTSDVSAWVCHPGGPKVLEAVADALELPSEALGVTWRSLADKGNLSSASVLHVLSDTLDDHAPPPGTYGMLMAMGPGFCAELVLLRW</sequence>
<evidence type="ECO:0000313" key="5">
    <source>
        <dbReference type="EMBL" id="MBA2895449.1"/>
    </source>
</evidence>
<keyword evidence="3" id="KW-0012">Acyltransferase</keyword>
<name>A0A7W0HTT8_9ACTN</name>
<comment type="caution">
    <text evidence="5">The sequence shown here is derived from an EMBL/GenBank/DDBJ whole genome shotgun (WGS) entry which is preliminary data.</text>
</comment>
<dbReference type="InterPro" id="IPR012328">
    <property type="entry name" value="Chalcone/stilbene_synt_C"/>
</dbReference>
<feature type="domain" description="Chalcone/stilbene synthase C-terminal" evidence="4">
    <location>
        <begin position="5"/>
        <end position="140"/>
    </location>
</feature>
<dbReference type="Pfam" id="PF02797">
    <property type="entry name" value="Chal_sti_synt_C"/>
    <property type="match status" value="1"/>
</dbReference>
<dbReference type="GO" id="GO:0030639">
    <property type="term" value="P:polyketide biosynthetic process"/>
    <property type="evidence" value="ECO:0007669"/>
    <property type="project" value="TreeGrafter"/>
</dbReference>
<dbReference type="InterPro" id="IPR016039">
    <property type="entry name" value="Thiolase-like"/>
</dbReference>
<dbReference type="AlphaFoldDB" id="A0A7W0HTT8"/>
<dbReference type="RefSeq" id="WP_312894883.1">
    <property type="nucleotide sequence ID" value="NZ_BAABAM010000009.1"/>
</dbReference>
<dbReference type="SUPFAM" id="SSF53901">
    <property type="entry name" value="Thiolase-like"/>
    <property type="match status" value="1"/>
</dbReference>
<dbReference type="PANTHER" id="PTHR11877:SF99">
    <property type="entry name" value="1,3,6,8-TETRAHYDROXYNAPHTHALENE SYNTHASE"/>
    <property type="match status" value="1"/>
</dbReference>
<dbReference type="GO" id="GO:0016747">
    <property type="term" value="F:acyltransferase activity, transferring groups other than amino-acyl groups"/>
    <property type="evidence" value="ECO:0007669"/>
    <property type="project" value="InterPro"/>
</dbReference>
<accession>A0A7W0HTT8</accession>
<dbReference type="Proteomes" id="UP000530928">
    <property type="component" value="Unassembled WGS sequence"/>
</dbReference>
<evidence type="ECO:0000256" key="1">
    <source>
        <dbReference type="ARBA" id="ARBA00005531"/>
    </source>
</evidence>
<gene>
    <name evidence="5" type="ORF">HNR30_006835</name>
</gene>